<sequence length="82" mass="9226">MSTNSNTMPGIILHLSADDLEQLFDRKLKEVLDEALDEALQPIHSKLDAIEEKLEKLTARVQVVEGLVAKIPNMEDDLRSQD</sequence>
<accession>A0A559LR09</accession>
<gene>
    <name evidence="1" type="ORF">Focb16_v006946</name>
</gene>
<name>A0A559LR09_FUSOC</name>
<dbReference type="AlphaFoldDB" id="A0A559LR09"/>
<protein>
    <submittedName>
        <fullName evidence="1">Uncharacterized protein</fullName>
    </submittedName>
</protein>
<proteinExistence type="predicted"/>
<organism evidence="1 2">
    <name type="scientific">Fusarium oxysporum f. sp. cubense</name>
    <dbReference type="NCBI Taxonomy" id="61366"/>
    <lineage>
        <taxon>Eukaryota</taxon>
        <taxon>Fungi</taxon>
        <taxon>Dikarya</taxon>
        <taxon>Ascomycota</taxon>
        <taxon>Pezizomycotina</taxon>
        <taxon>Sordariomycetes</taxon>
        <taxon>Hypocreomycetidae</taxon>
        <taxon>Hypocreales</taxon>
        <taxon>Nectriaceae</taxon>
        <taxon>Fusarium</taxon>
        <taxon>Fusarium oxysporum species complex</taxon>
    </lineage>
</organism>
<evidence type="ECO:0000313" key="1">
    <source>
        <dbReference type="EMBL" id="TVY77326.1"/>
    </source>
</evidence>
<reference evidence="1 2" key="1">
    <citation type="journal article" date="2019" name="Microbiol. Resour. Announc.">
        <title>High-quality draft genome sequence of Fusarium oxysporum f. sp. cubense strain 160527, a causal agent of Panama disease.</title>
        <authorList>
            <person name="Asai S."/>
            <person name="Ayukawa Y."/>
            <person name="Gan P."/>
            <person name="Masuda S."/>
            <person name="Komatsu K."/>
            <person name="Shirasu K."/>
            <person name="Arie T."/>
        </authorList>
    </citation>
    <scope>NUCLEOTIDE SEQUENCE [LARGE SCALE GENOMIC DNA]</scope>
    <source>
        <strain evidence="1 2">160527</strain>
    </source>
</reference>
<evidence type="ECO:0000313" key="2">
    <source>
        <dbReference type="Proteomes" id="UP000320707"/>
    </source>
</evidence>
<dbReference type="EMBL" id="SRMI01000002">
    <property type="protein sequence ID" value="TVY77326.1"/>
    <property type="molecule type" value="Genomic_DNA"/>
</dbReference>
<comment type="caution">
    <text evidence="1">The sequence shown here is derived from an EMBL/GenBank/DDBJ whole genome shotgun (WGS) entry which is preliminary data.</text>
</comment>
<dbReference type="Proteomes" id="UP000320707">
    <property type="component" value="Unassembled WGS sequence"/>
</dbReference>